<sequence>MAEIIRNYFTPGWRADRISCVCGWEGDSSKMQMELHEEVTDYACPACENTLLIVSHPDMDQVRQAAADGNVEAQQQLALVEEALALHRKADH</sequence>
<evidence type="ECO:0000313" key="1">
    <source>
        <dbReference type="EMBL" id="MDR6839939.1"/>
    </source>
</evidence>
<evidence type="ECO:0000313" key="2">
    <source>
        <dbReference type="Proteomes" id="UP001254759"/>
    </source>
</evidence>
<dbReference type="EMBL" id="JAVDTT010000001">
    <property type="protein sequence ID" value="MDR6839939.1"/>
    <property type="molecule type" value="Genomic_DNA"/>
</dbReference>
<dbReference type="Proteomes" id="UP001254759">
    <property type="component" value="Unassembled WGS sequence"/>
</dbReference>
<keyword evidence="2" id="KW-1185">Reference proteome</keyword>
<reference evidence="1 2" key="1">
    <citation type="submission" date="2023-07" db="EMBL/GenBank/DDBJ databases">
        <title>Sorghum-associated microbial communities from plants grown in Nebraska, USA.</title>
        <authorList>
            <person name="Schachtman D."/>
        </authorList>
    </citation>
    <scope>NUCLEOTIDE SEQUENCE [LARGE SCALE GENOMIC DNA]</scope>
    <source>
        <strain evidence="1 2">BE107</strain>
    </source>
</reference>
<comment type="caution">
    <text evidence="1">The sequence shown here is derived from an EMBL/GenBank/DDBJ whole genome shotgun (WGS) entry which is preliminary data.</text>
</comment>
<accession>A0ABU1RMD9</accession>
<proteinExistence type="predicted"/>
<organism evidence="1 2">
    <name type="scientific">Pseudoxanthomonas sacheonensis</name>
    <dbReference type="NCBI Taxonomy" id="443615"/>
    <lineage>
        <taxon>Bacteria</taxon>
        <taxon>Pseudomonadati</taxon>
        <taxon>Pseudomonadota</taxon>
        <taxon>Gammaproteobacteria</taxon>
        <taxon>Lysobacterales</taxon>
        <taxon>Lysobacteraceae</taxon>
        <taxon>Pseudoxanthomonas</taxon>
    </lineage>
</organism>
<name>A0ABU1RMD9_9GAMM</name>
<dbReference type="RefSeq" id="WP_310089747.1">
    <property type="nucleotide sequence ID" value="NZ_JAVDTT010000001.1"/>
</dbReference>
<gene>
    <name evidence="1" type="ORF">J2W94_000203</name>
</gene>
<protein>
    <submittedName>
        <fullName evidence="1">Uncharacterized protein</fullName>
    </submittedName>
</protein>